<name>A0AA40FHN9_9HYME</name>
<evidence type="ECO:0000256" key="1">
    <source>
        <dbReference type="SAM" id="MobiDB-lite"/>
    </source>
</evidence>
<evidence type="ECO:0000313" key="2">
    <source>
        <dbReference type="EMBL" id="KAK1119278.1"/>
    </source>
</evidence>
<dbReference type="AlphaFoldDB" id="A0AA40FHN9"/>
<keyword evidence="3" id="KW-1185">Reference proteome</keyword>
<protein>
    <submittedName>
        <fullName evidence="2">Uncharacterized protein</fullName>
    </submittedName>
</protein>
<proteinExistence type="predicted"/>
<evidence type="ECO:0000313" key="3">
    <source>
        <dbReference type="Proteomes" id="UP001177670"/>
    </source>
</evidence>
<reference evidence="2" key="1">
    <citation type="submission" date="2021-10" db="EMBL/GenBank/DDBJ databases">
        <title>Melipona bicolor Genome sequencing and assembly.</title>
        <authorList>
            <person name="Araujo N.S."/>
            <person name="Arias M.C."/>
        </authorList>
    </citation>
    <scope>NUCLEOTIDE SEQUENCE</scope>
    <source>
        <strain evidence="2">USP_2M_L1-L4_2017</strain>
        <tissue evidence="2">Whole body</tissue>
    </source>
</reference>
<feature type="compositionally biased region" description="Basic residues" evidence="1">
    <location>
        <begin position="54"/>
        <end position="63"/>
    </location>
</feature>
<feature type="compositionally biased region" description="Acidic residues" evidence="1">
    <location>
        <begin position="1"/>
        <end position="10"/>
    </location>
</feature>
<dbReference type="EMBL" id="JAHYIQ010000037">
    <property type="protein sequence ID" value="KAK1119278.1"/>
    <property type="molecule type" value="Genomic_DNA"/>
</dbReference>
<feature type="compositionally biased region" description="Basic and acidic residues" evidence="1">
    <location>
        <begin position="20"/>
        <end position="45"/>
    </location>
</feature>
<comment type="caution">
    <text evidence="2">The sequence shown here is derived from an EMBL/GenBank/DDBJ whole genome shotgun (WGS) entry which is preliminary data.</text>
</comment>
<dbReference type="Proteomes" id="UP001177670">
    <property type="component" value="Unassembled WGS sequence"/>
</dbReference>
<organism evidence="2 3">
    <name type="scientific">Melipona bicolor</name>
    <dbReference type="NCBI Taxonomy" id="60889"/>
    <lineage>
        <taxon>Eukaryota</taxon>
        <taxon>Metazoa</taxon>
        <taxon>Ecdysozoa</taxon>
        <taxon>Arthropoda</taxon>
        <taxon>Hexapoda</taxon>
        <taxon>Insecta</taxon>
        <taxon>Pterygota</taxon>
        <taxon>Neoptera</taxon>
        <taxon>Endopterygota</taxon>
        <taxon>Hymenoptera</taxon>
        <taxon>Apocrita</taxon>
        <taxon>Aculeata</taxon>
        <taxon>Apoidea</taxon>
        <taxon>Anthophila</taxon>
        <taxon>Apidae</taxon>
        <taxon>Melipona</taxon>
    </lineage>
</organism>
<accession>A0AA40FHN9</accession>
<gene>
    <name evidence="2" type="ORF">K0M31_013467</name>
</gene>
<feature type="region of interest" description="Disordered" evidence="1">
    <location>
        <begin position="1"/>
        <end position="63"/>
    </location>
</feature>
<sequence>MDDDENEDDEKGGRGGGEGGDGRVGRSKAEETRRWKRNAHGESQRGGEASVAPPKRRLVGARW</sequence>